<evidence type="ECO:0000256" key="2">
    <source>
        <dbReference type="SAM" id="Coils"/>
    </source>
</evidence>
<name>A0ABM4R6B6_BOSIN</name>
<dbReference type="PANTHER" id="PTHR12587:SF15">
    <property type="entry name" value="LIPRIN-ALPHA-1"/>
    <property type="match status" value="1"/>
</dbReference>
<accession>A0ABM4R6B6</accession>
<keyword evidence="2" id="KW-0175">Coiled coil</keyword>
<dbReference type="InterPro" id="IPR057892">
    <property type="entry name" value="LIP-1_CC2"/>
</dbReference>
<gene>
    <name evidence="5" type="primary">LOC139178156</name>
</gene>
<feature type="coiled-coil region" evidence="2">
    <location>
        <begin position="5"/>
        <end position="70"/>
    </location>
</feature>
<organism evidence="4 5">
    <name type="scientific">Bos indicus</name>
    <name type="common">Zebu</name>
    <dbReference type="NCBI Taxonomy" id="9915"/>
    <lineage>
        <taxon>Eukaryota</taxon>
        <taxon>Metazoa</taxon>
        <taxon>Chordata</taxon>
        <taxon>Craniata</taxon>
        <taxon>Vertebrata</taxon>
        <taxon>Euteleostomi</taxon>
        <taxon>Mammalia</taxon>
        <taxon>Eutheria</taxon>
        <taxon>Laurasiatheria</taxon>
        <taxon>Artiodactyla</taxon>
        <taxon>Ruminantia</taxon>
        <taxon>Pecora</taxon>
        <taxon>Bovidae</taxon>
        <taxon>Bovinae</taxon>
        <taxon>Bos</taxon>
    </lineage>
</organism>
<reference evidence="5" key="1">
    <citation type="submission" date="2025-08" db="UniProtKB">
        <authorList>
            <consortium name="RefSeq"/>
        </authorList>
    </citation>
    <scope>IDENTIFICATION</scope>
    <source>
        <tissue evidence="5">Blood</tissue>
    </source>
</reference>
<evidence type="ECO:0000256" key="1">
    <source>
        <dbReference type="ARBA" id="ARBA00022737"/>
    </source>
</evidence>
<sequence>MKERLEALSAHVTEMEEDLDTARKDLLKSTDVNRKLKQDIHETEDKNRQLQERLELVEELQQTLRRAETLPEVEAEQAQRVASLSKDQLILNLETLRAKVDQTRL</sequence>
<keyword evidence="1" id="KW-0677">Repeat</keyword>
<evidence type="ECO:0000313" key="5">
    <source>
        <dbReference type="RefSeq" id="XP_070631073.1"/>
    </source>
</evidence>
<evidence type="ECO:0000259" key="3">
    <source>
        <dbReference type="Pfam" id="PF25526"/>
    </source>
</evidence>
<dbReference type="GeneID" id="139178156"/>
<feature type="domain" description="Liprin-alpha CC2" evidence="3">
    <location>
        <begin position="43"/>
        <end position="87"/>
    </location>
</feature>
<dbReference type="InterPro" id="IPR029515">
    <property type="entry name" value="Liprin"/>
</dbReference>
<dbReference type="RefSeq" id="XP_070631073.1">
    <property type="nucleotide sequence ID" value="XM_070774972.1"/>
</dbReference>
<evidence type="ECO:0000313" key="4">
    <source>
        <dbReference type="Proteomes" id="UP001652663"/>
    </source>
</evidence>
<proteinExistence type="predicted"/>
<dbReference type="Pfam" id="PF25526">
    <property type="entry name" value="LIP-1"/>
    <property type="match status" value="1"/>
</dbReference>
<dbReference type="PANTHER" id="PTHR12587">
    <property type="entry name" value="LAR INTERACTING PROTEIN LIP -RELATED PROTEIN"/>
    <property type="match status" value="1"/>
</dbReference>
<protein>
    <submittedName>
        <fullName evidence="5">Liprin-alpha-1-like</fullName>
    </submittedName>
</protein>
<keyword evidence="4" id="KW-1185">Reference proteome</keyword>
<dbReference type="Proteomes" id="UP001652663">
    <property type="component" value="Chromosome 21"/>
</dbReference>